<accession>A0ABN9YER1</accession>
<feature type="compositionally biased region" description="Polar residues" evidence="1">
    <location>
        <begin position="104"/>
        <end position="113"/>
    </location>
</feature>
<dbReference type="Proteomes" id="UP001189429">
    <property type="component" value="Unassembled WGS sequence"/>
</dbReference>
<feature type="compositionally biased region" description="Low complexity" evidence="1">
    <location>
        <begin position="87"/>
        <end position="99"/>
    </location>
</feature>
<gene>
    <name evidence="2" type="ORF">PCOR1329_LOCUS85040</name>
</gene>
<feature type="region of interest" description="Disordered" evidence="1">
    <location>
        <begin position="32"/>
        <end position="115"/>
    </location>
</feature>
<name>A0ABN9YER1_9DINO</name>
<reference evidence="2" key="1">
    <citation type="submission" date="2023-10" db="EMBL/GenBank/DDBJ databases">
        <authorList>
            <person name="Chen Y."/>
            <person name="Shah S."/>
            <person name="Dougan E. K."/>
            <person name="Thang M."/>
            <person name="Chan C."/>
        </authorList>
    </citation>
    <scope>NUCLEOTIDE SEQUENCE [LARGE SCALE GENOMIC DNA]</scope>
</reference>
<evidence type="ECO:0000313" key="2">
    <source>
        <dbReference type="EMBL" id="CAK0911043.1"/>
    </source>
</evidence>
<feature type="region of interest" description="Disordered" evidence="1">
    <location>
        <begin position="155"/>
        <end position="252"/>
    </location>
</feature>
<feature type="compositionally biased region" description="Low complexity" evidence="1">
    <location>
        <begin position="187"/>
        <end position="197"/>
    </location>
</feature>
<proteinExistence type="predicted"/>
<comment type="caution">
    <text evidence="2">The sequence shown here is derived from an EMBL/GenBank/DDBJ whole genome shotgun (WGS) entry which is preliminary data.</text>
</comment>
<feature type="compositionally biased region" description="Low complexity" evidence="1">
    <location>
        <begin position="213"/>
        <end position="244"/>
    </location>
</feature>
<evidence type="ECO:0000313" key="3">
    <source>
        <dbReference type="Proteomes" id="UP001189429"/>
    </source>
</evidence>
<sequence length="252" mass="26125">MEAGERTALEAPVEAVEARGGLPRLQCAWRGHSGGAAAVGKEPERGRSPRRQIRRGPAPAGTLAGRPRTSAHQPQPRWPPAVLQQDASSASRAPYYRSTAKSRAAQQALNGDSWNGLATRDWARARWWLPPPQDSSSSAGGAGAAVRCQTEFVGMAGRSRSGRQLQQLEPGSAEDGCGAEGQRLQHAASAPGGLRPSSGPPSPPQQQQPPRAPGARGLHTAQAPRAVAPAGPAGARRARTPAGPCTGLEAAR</sequence>
<protein>
    <submittedName>
        <fullName evidence="2">Uncharacterized protein</fullName>
    </submittedName>
</protein>
<evidence type="ECO:0000256" key="1">
    <source>
        <dbReference type="SAM" id="MobiDB-lite"/>
    </source>
</evidence>
<dbReference type="EMBL" id="CAUYUJ010022506">
    <property type="protein sequence ID" value="CAK0911043.1"/>
    <property type="molecule type" value="Genomic_DNA"/>
</dbReference>
<keyword evidence="3" id="KW-1185">Reference proteome</keyword>
<feature type="non-terminal residue" evidence="2">
    <location>
        <position position="252"/>
    </location>
</feature>
<feature type="compositionally biased region" description="Pro residues" evidence="1">
    <location>
        <begin position="198"/>
        <end position="212"/>
    </location>
</feature>
<organism evidence="2 3">
    <name type="scientific">Prorocentrum cordatum</name>
    <dbReference type="NCBI Taxonomy" id="2364126"/>
    <lineage>
        <taxon>Eukaryota</taxon>
        <taxon>Sar</taxon>
        <taxon>Alveolata</taxon>
        <taxon>Dinophyceae</taxon>
        <taxon>Prorocentrales</taxon>
        <taxon>Prorocentraceae</taxon>
        <taxon>Prorocentrum</taxon>
    </lineage>
</organism>